<name>A0A934SV90_9BURK</name>
<sequence>MVDPADEQQDRDKLHAVIRFKRAIQFPRFSMREGERWGFVLFRKTLTNLKAIEAGERFDFAGGQCLADDVELIYVGPGNIEYSRACGYVR</sequence>
<dbReference type="AlphaFoldDB" id="A0A934SV90"/>
<proteinExistence type="predicted"/>
<accession>A0A934SV90</accession>
<dbReference type="Proteomes" id="UP000622890">
    <property type="component" value="Unassembled WGS sequence"/>
</dbReference>
<organism evidence="1 2">
    <name type="scientific">Noviherbaspirillum pedocola</name>
    <dbReference type="NCBI Taxonomy" id="2801341"/>
    <lineage>
        <taxon>Bacteria</taxon>
        <taxon>Pseudomonadati</taxon>
        <taxon>Pseudomonadota</taxon>
        <taxon>Betaproteobacteria</taxon>
        <taxon>Burkholderiales</taxon>
        <taxon>Oxalobacteraceae</taxon>
        <taxon>Noviherbaspirillum</taxon>
    </lineage>
</organism>
<protein>
    <submittedName>
        <fullName evidence="1">Uncharacterized protein</fullName>
    </submittedName>
</protein>
<evidence type="ECO:0000313" key="2">
    <source>
        <dbReference type="Proteomes" id="UP000622890"/>
    </source>
</evidence>
<evidence type="ECO:0000313" key="1">
    <source>
        <dbReference type="EMBL" id="MBK4736219.1"/>
    </source>
</evidence>
<gene>
    <name evidence="1" type="ORF">JJB74_16470</name>
</gene>
<keyword evidence="2" id="KW-1185">Reference proteome</keyword>
<reference evidence="1" key="1">
    <citation type="submission" date="2021-01" db="EMBL/GenBank/DDBJ databases">
        <title>Genome sequence of strain Noviherbaspirillum sp. DKR-6.</title>
        <authorList>
            <person name="Chaudhary D.K."/>
        </authorList>
    </citation>
    <scope>NUCLEOTIDE SEQUENCE</scope>
    <source>
        <strain evidence="1">DKR-6</strain>
    </source>
</reference>
<comment type="caution">
    <text evidence="1">The sequence shown here is derived from an EMBL/GenBank/DDBJ whole genome shotgun (WGS) entry which is preliminary data.</text>
</comment>
<dbReference type="EMBL" id="JAEPBG010000006">
    <property type="protein sequence ID" value="MBK4736219.1"/>
    <property type="molecule type" value="Genomic_DNA"/>
</dbReference>